<reference evidence="15 16" key="1">
    <citation type="journal article" date="2007" name="Appl. Environ. Microbiol.">
        <title>Rhizobial factors required for stem nodule maturation and maintenance in Sesbania rostrata-Azorhizobium caulinodans ORS571 symbiosis.</title>
        <authorList>
            <person name="Suzuki S."/>
            <person name="Aono T."/>
            <person name="Lee KB."/>
            <person name="Suzuki T."/>
            <person name="Liu CT."/>
            <person name="Miwa H."/>
            <person name="Wakao S."/>
            <person name="Iki T."/>
            <person name="Oyaizu H."/>
        </authorList>
    </citation>
    <scope>NUCLEOTIDE SEQUENCE [LARGE SCALE GENOMIC DNA]</scope>
    <source>
        <strain evidence="16">ATCC 43989 / DSM 5975 / JCM 20966 / LMG 6465 / NBRC 14845 / NCIMB 13405 / ORS 571</strain>
    </source>
</reference>
<dbReference type="GO" id="GO:0006865">
    <property type="term" value="P:amino acid transport"/>
    <property type="evidence" value="ECO:0007669"/>
    <property type="project" value="UniProtKB-KW"/>
</dbReference>
<evidence type="ECO:0000256" key="12">
    <source>
        <dbReference type="RuleBase" id="RU363032"/>
    </source>
</evidence>
<comment type="similarity">
    <text evidence="4">Belongs to the bacterial solute-binding protein 3 family.</text>
</comment>
<dbReference type="PANTHER" id="PTHR30614">
    <property type="entry name" value="MEMBRANE COMPONENT OF AMINO ACID ABC TRANSPORTER"/>
    <property type="match status" value="1"/>
</dbReference>
<dbReference type="Pfam" id="PF00528">
    <property type="entry name" value="BPD_transp_1"/>
    <property type="match status" value="1"/>
</dbReference>
<sequence>MRMNPMRAVLAALALAVLALPAGGMMAAAPARAQSISSLTDYLTRDTTAKAPPPALTAPPPVLRYGADVGRGAPYIFRDPAAPARIVGFEVDLMAQLGARLSRLPVLVQSEAETLRPSLVSGLYELAVGGLDVAAPGQAGVEFTIPYYATFGQIVIRRDQPAINRIDALKGMTIGVLKGSRLRDTLAAVPDVVLRVFDTAPEAYAALKAGSLEAVVTDYPVALYHAQHDPAVMFTGPPVGRIEYGLALKAGAQPALLGALNTAIYAMSRDGTLRELLDRWELWTPVMAQETGDTRPLQAQPTAREYVLALTMPDGIVPRLERYVRFLPQFVRAALTTLEVAVLGLLLALAAGALLAVLHARGGRLLRGATGAYVDVIGGTPLLVLLLFVCYGLPEAGLPIGPFLAGVLALGLHHAAGMAEAYRTRLAVVTRTQMEAAVSLNMSRGQAFKAVVLPQAVRALLPSTARGFVLVLKDSSLVSVILLADLTRTYESVASVHQDFLGIGLLVAAIYLVLGLPFARLAAWAERVAEETLPPVRG</sequence>
<feature type="transmembrane region" description="Helical" evidence="12">
    <location>
        <begin position="372"/>
        <end position="394"/>
    </location>
</feature>
<evidence type="ECO:0000256" key="8">
    <source>
        <dbReference type="ARBA" id="ARBA00022729"/>
    </source>
</evidence>
<dbReference type="NCBIfam" id="TIGR01726">
    <property type="entry name" value="HEQRo_perm_3TM"/>
    <property type="match status" value="1"/>
</dbReference>
<dbReference type="eggNOG" id="COG0834">
    <property type="taxonomic scope" value="Bacteria"/>
</dbReference>
<feature type="transmembrane region" description="Helical" evidence="12">
    <location>
        <begin position="340"/>
        <end position="360"/>
    </location>
</feature>
<dbReference type="Proteomes" id="UP000000270">
    <property type="component" value="Chromosome"/>
</dbReference>
<dbReference type="EMBL" id="AP009384">
    <property type="protein sequence ID" value="BAF86726.1"/>
    <property type="molecule type" value="Genomic_DNA"/>
</dbReference>
<feature type="transmembrane region" description="Helical" evidence="12">
    <location>
        <begin position="400"/>
        <end position="422"/>
    </location>
</feature>
<dbReference type="eggNOG" id="COG0765">
    <property type="taxonomic scope" value="Bacteria"/>
</dbReference>
<organism evidence="15 16">
    <name type="scientific">Azorhizobium caulinodans (strain ATCC 43989 / DSM 5975 / JCM 20966 / LMG 6465 / NBRC 14845 / NCIMB 13405 / ORS 571)</name>
    <dbReference type="NCBI Taxonomy" id="438753"/>
    <lineage>
        <taxon>Bacteria</taxon>
        <taxon>Pseudomonadati</taxon>
        <taxon>Pseudomonadota</taxon>
        <taxon>Alphaproteobacteria</taxon>
        <taxon>Hyphomicrobiales</taxon>
        <taxon>Xanthobacteraceae</taxon>
        <taxon>Azorhizobium</taxon>
    </lineage>
</organism>
<evidence type="ECO:0000259" key="14">
    <source>
        <dbReference type="PROSITE" id="PS50928"/>
    </source>
</evidence>
<dbReference type="STRING" id="438753.AZC_0728"/>
<evidence type="ECO:0000313" key="16">
    <source>
        <dbReference type="Proteomes" id="UP000000270"/>
    </source>
</evidence>
<accession>A8IQ10</accession>
<feature type="chain" id="PRO_5002724648" evidence="13">
    <location>
        <begin position="28"/>
        <end position="538"/>
    </location>
</feature>
<dbReference type="Pfam" id="PF00497">
    <property type="entry name" value="SBP_bac_3"/>
    <property type="match status" value="1"/>
</dbReference>
<comment type="function">
    <text evidence="1">Part of the binding-protein-dependent transport system for glutamine; probably responsible for the translocation of the substrate across the membrane.</text>
</comment>
<keyword evidence="7 12" id="KW-0812">Transmembrane</keyword>
<dbReference type="AlphaFoldDB" id="A8IQ10"/>
<dbReference type="PROSITE" id="PS50928">
    <property type="entry name" value="ABC_TM1"/>
    <property type="match status" value="1"/>
</dbReference>
<evidence type="ECO:0000313" key="15">
    <source>
        <dbReference type="EMBL" id="BAF86726.1"/>
    </source>
</evidence>
<dbReference type="InterPro" id="IPR010065">
    <property type="entry name" value="AA_ABC_transptr_permease_3TM"/>
</dbReference>
<dbReference type="HOGENOM" id="CLU_019602_20_3_5"/>
<evidence type="ECO:0000256" key="3">
    <source>
        <dbReference type="ARBA" id="ARBA00010072"/>
    </source>
</evidence>
<dbReference type="GO" id="GO:0022857">
    <property type="term" value="F:transmembrane transporter activity"/>
    <property type="evidence" value="ECO:0007669"/>
    <property type="project" value="InterPro"/>
</dbReference>
<dbReference type="KEGG" id="azc:AZC_0728"/>
<dbReference type="Gene3D" id="1.10.3720.10">
    <property type="entry name" value="MetI-like"/>
    <property type="match status" value="1"/>
</dbReference>
<evidence type="ECO:0000256" key="10">
    <source>
        <dbReference type="ARBA" id="ARBA00022989"/>
    </source>
</evidence>
<evidence type="ECO:0000256" key="5">
    <source>
        <dbReference type="ARBA" id="ARBA00022448"/>
    </source>
</evidence>
<dbReference type="CDD" id="cd06261">
    <property type="entry name" value="TM_PBP2"/>
    <property type="match status" value="1"/>
</dbReference>
<comment type="similarity">
    <text evidence="3">Belongs to the binding-protein-dependent transport system permease family. HisMQ subfamily.</text>
</comment>
<reference evidence="16" key="2">
    <citation type="submission" date="2007-04" db="EMBL/GenBank/DDBJ databases">
        <title>Complete genome sequence of the nitrogen-fixing bacterium Azorhizobium caulinodans ORS571.</title>
        <authorList>
            <person name="Lee K.B."/>
            <person name="Backer P.D."/>
            <person name="Aono T."/>
            <person name="Liu C.T."/>
            <person name="Suzuki S."/>
            <person name="Suzuki T."/>
            <person name="Kaneko T."/>
            <person name="Yamada M."/>
            <person name="Tabata S."/>
            <person name="Kupfer D.M."/>
            <person name="Najar F.Z."/>
            <person name="Wiley G.B."/>
            <person name="Roe B."/>
            <person name="Binnewies T."/>
            <person name="Ussery D."/>
            <person name="Vereecke D."/>
            <person name="Gevers D."/>
            <person name="Holsters M."/>
            <person name="Oyaizu H."/>
        </authorList>
    </citation>
    <scope>NUCLEOTIDE SEQUENCE [LARGE SCALE GENOMIC DNA]</scope>
    <source>
        <strain evidence="16">ATCC 43989 / DSM 5975 / JCM 20966 / LMG 6465 / NBRC 14845 / NCIMB 13405 / ORS 571</strain>
    </source>
</reference>
<evidence type="ECO:0000256" key="2">
    <source>
        <dbReference type="ARBA" id="ARBA00004429"/>
    </source>
</evidence>
<keyword evidence="5 12" id="KW-0813">Transport</keyword>
<evidence type="ECO:0000256" key="7">
    <source>
        <dbReference type="ARBA" id="ARBA00022692"/>
    </source>
</evidence>
<evidence type="ECO:0000256" key="11">
    <source>
        <dbReference type="ARBA" id="ARBA00023136"/>
    </source>
</evidence>
<dbReference type="InterPro" id="IPR001638">
    <property type="entry name" value="Solute-binding_3/MltF_N"/>
</dbReference>
<feature type="transmembrane region" description="Helical" evidence="12">
    <location>
        <begin position="500"/>
        <end position="519"/>
    </location>
</feature>
<keyword evidence="10 12" id="KW-1133">Transmembrane helix</keyword>
<gene>
    <name evidence="15" type="ordered locus">AZC_0728</name>
</gene>
<proteinExistence type="inferred from homology"/>
<name>A8IQ10_AZOC5</name>
<dbReference type="InterPro" id="IPR043429">
    <property type="entry name" value="ArtM/GltK/GlnP/TcyL/YhdX-like"/>
</dbReference>
<dbReference type="InterPro" id="IPR035906">
    <property type="entry name" value="MetI-like_sf"/>
</dbReference>
<dbReference type="CDD" id="cd13530">
    <property type="entry name" value="PBP2_peptides_like"/>
    <property type="match status" value="1"/>
</dbReference>
<dbReference type="InterPro" id="IPR018313">
    <property type="entry name" value="SBP_3_CS"/>
</dbReference>
<dbReference type="SMART" id="SM00062">
    <property type="entry name" value="PBPb"/>
    <property type="match status" value="1"/>
</dbReference>
<protein>
    <submittedName>
        <fullName evidence="15">Amino acid ABC transporter permease protein</fullName>
    </submittedName>
</protein>
<reference evidence="15 16" key="4">
    <citation type="journal article" date="2009" name="Appl. Environ. Microbiol.">
        <title>Comparative genome-wide transcriptional profiling of Azorhizobium caulinodans ORS571 grown under free-living and symbiotic conditions.</title>
        <authorList>
            <person name="Tsukada S."/>
            <person name="Aono T."/>
            <person name="Akiba N."/>
            <person name="Lee KB."/>
            <person name="Liu CT."/>
            <person name="Toyazaki H."/>
            <person name="Oyaizu H."/>
        </authorList>
    </citation>
    <scope>NUCLEOTIDE SEQUENCE [LARGE SCALE GENOMIC DNA]</scope>
    <source>
        <strain evidence="16">ATCC 43989 / DSM 5975 / JCM 20966 / LMG 6465 / NBRC 14845 / NCIMB 13405 / ORS 571</strain>
    </source>
</reference>
<comment type="subcellular location">
    <subcellularLocation>
        <location evidence="2">Cell inner membrane</location>
        <topology evidence="2">Multi-pass membrane protein</topology>
    </subcellularLocation>
    <subcellularLocation>
        <location evidence="12">Cell membrane</location>
        <topology evidence="12">Multi-pass membrane protein</topology>
    </subcellularLocation>
</comment>
<keyword evidence="16" id="KW-1185">Reference proteome</keyword>
<keyword evidence="11 12" id="KW-0472">Membrane</keyword>
<evidence type="ECO:0000256" key="9">
    <source>
        <dbReference type="ARBA" id="ARBA00022970"/>
    </source>
</evidence>
<dbReference type="PANTHER" id="PTHR30614:SF20">
    <property type="entry name" value="GLUTAMINE TRANSPORT SYSTEM PERMEASE PROTEIN GLNP"/>
    <property type="match status" value="1"/>
</dbReference>
<evidence type="ECO:0000256" key="13">
    <source>
        <dbReference type="SAM" id="SignalP"/>
    </source>
</evidence>
<evidence type="ECO:0000256" key="4">
    <source>
        <dbReference type="ARBA" id="ARBA00010333"/>
    </source>
</evidence>
<dbReference type="GO" id="GO:0043190">
    <property type="term" value="C:ATP-binding cassette (ABC) transporter complex"/>
    <property type="evidence" value="ECO:0007669"/>
    <property type="project" value="InterPro"/>
</dbReference>
<feature type="domain" description="ABC transmembrane type-1" evidence="14">
    <location>
        <begin position="334"/>
        <end position="522"/>
    </location>
</feature>
<evidence type="ECO:0000256" key="6">
    <source>
        <dbReference type="ARBA" id="ARBA00022475"/>
    </source>
</evidence>
<reference evidence="15 16" key="5">
    <citation type="journal article" date="2010" name="Appl. Environ. Microbiol.">
        <title>phrR-like gene praR of Azorhizobium caulinodans ORS571 is essential for symbiosis with Sesbania rostrata and is involved in expression of reb genes.</title>
        <authorList>
            <person name="Akiba N."/>
            <person name="Aono T."/>
            <person name="Toyazaki H."/>
            <person name="Sato S."/>
            <person name="Oyaizu H."/>
        </authorList>
    </citation>
    <scope>NUCLEOTIDE SEQUENCE [LARGE SCALE GENOMIC DNA]</scope>
    <source>
        <strain evidence="16">ATCC 43989 / DSM 5975 / JCM 20966 / LMG 6465 / NBRC 14845 / NCIMB 13405 / ORS 571</strain>
    </source>
</reference>
<reference evidence="15 16" key="6">
    <citation type="journal article" date="2011" name="Appl. Environ. Microbiol.">
        <title>Involvement of the azorhizobial chromosome partition gene (parA) in the onset of bacteroid differentiation during Sesbania rostrata stem nodule development.</title>
        <authorList>
            <person name="Liu CT."/>
            <person name="Lee KB."/>
            <person name="Wang YS."/>
            <person name="Peng MH."/>
            <person name="Lee KT."/>
            <person name="Suzuki S."/>
            <person name="Suzuki T."/>
            <person name="Oyaizu H."/>
        </authorList>
    </citation>
    <scope>NUCLEOTIDE SEQUENCE [LARGE SCALE GENOMIC DNA]</scope>
    <source>
        <strain evidence="16">ATCC 43989 / DSM 5975 / JCM 20966 / LMG 6465 / NBRC 14845 / NCIMB 13405 / ORS 571</strain>
    </source>
</reference>
<dbReference type="PROSITE" id="PS01039">
    <property type="entry name" value="SBP_BACTERIAL_3"/>
    <property type="match status" value="1"/>
</dbReference>
<feature type="signal peptide" evidence="13">
    <location>
        <begin position="1"/>
        <end position="27"/>
    </location>
</feature>
<dbReference type="SUPFAM" id="SSF161098">
    <property type="entry name" value="MetI-like"/>
    <property type="match status" value="1"/>
</dbReference>
<evidence type="ECO:0000256" key="1">
    <source>
        <dbReference type="ARBA" id="ARBA00003159"/>
    </source>
</evidence>
<reference evidence="15 16" key="3">
    <citation type="journal article" date="2008" name="BMC Genomics">
        <title>The genome of the versatile nitrogen fixer Azorhizobium caulinodans ORS571.</title>
        <authorList>
            <person name="Lee KB."/>
            <person name="Backer P.D."/>
            <person name="Aono T."/>
            <person name="Liu CT."/>
            <person name="Suzuki S."/>
            <person name="Suzuki T."/>
            <person name="Kaneko T."/>
            <person name="Yamada M."/>
            <person name="Tabata S."/>
            <person name="Kupfer D.M."/>
            <person name="Najar F.Z."/>
            <person name="Wiley G.B."/>
            <person name="Roe B."/>
            <person name="Binnewies T.T."/>
            <person name="Ussery D.W."/>
            <person name="D'Haeze W."/>
            <person name="Herder J.D."/>
            <person name="Gevers D."/>
            <person name="Vereecke D."/>
            <person name="Holsters M."/>
            <person name="Oyaizu H."/>
        </authorList>
    </citation>
    <scope>NUCLEOTIDE SEQUENCE [LARGE SCALE GENOMIC DNA]</scope>
    <source>
        <strain evidence="16">ATCC 43989 / DSM 5975 / JCM 20966 / LMG 6465 / NBRC 14845 / NCIMB 13405 / ORS 571</strain>
    </source>
</reference>
<dbReference type="Gene3D" id="3.40.190.10">
    <property type="entry name" value="Periplasmic binding protein-like II"/>
    <property type="match status" value="2"/>
</dbReference>
<dbReference type="InterPro" id="IPR000515">
    <property type="entry name" value="MetI-like"/>
</dbReference>
<keyword evidence="9" id="KW-0029">Amino-acid transport</keyword>
<dbReference type="SUPFAM" id="SSF53850">
    <property type="entry name" value="Periplasmic binding protein-like II"/>
    <property type="match status" value="1"/>
</dbReference>
<keyword evidence="6" id="KW-1003">Cell membrane</keyword>
<keyword evidence="8 13" id="KW-0732">Signal</keyword>